<dbReference type="InterPro" id="IPR002937">
    <property type="entry name" value="Amino_oxidase"/>
</dbReference>
<dbReference type="Gene3D" id="3.50.50.60">
    <property type="entry name" value="FAD/NAD(P)-binding domain"/>
    <property type="match status" value="1"/>
</dbReference>
<accession>A0A7H0H7N3</accession>
<dbReference type="PRINTS" id="PR00419">
    <property type="entry name" value="ADXRDTASE"/>
</dbReference>
<dbReference type="Pfam" id="PF01593">
    <property type="entry name" value="Amino_oxidase"/>
    <property type="match status" value="1"/>
</dbReference>
<dbReference type="KEGG" id="tdf:H9L22_03765"/>
<dbReference type="AlphaFoldDB" id="A0A7H0H7N3"/>
<organism evidence="2 3">
    <name type="scientific">Tessaracoccus defluvii</name>
    <dbReference type="NCBI Taxonomy" id="1285901"/>
    <lineage>
        <taxon>Bacteria</taxon>
        <taxon>Bacillati</taxon>
        <taxon>Actinomycetota</taxon>
        <taxon>Actinomycetes</taxon>
        <taxon>Propionibacteriales</taxon>
        <taxon>Propionibacteriaceae</taxon>
        <taxon>Tessaracoccus</taxon>
    </lineage>
</organism>
<keyword evidence="3" id="KW-1185">Reference proteome</keyword>
<dbReference type="PANTHER" id="PTHR42923:SF3">
    <property type="entry name" value="PROTOPORPHYRINOGEN OXIDASE"/>
    <property type="match status" value="1"/>
</dbReference>
<name>A0A7H0H7N3_9ACTN</name>
<evidence type="ECO:0000259" key="1">
    <source>
        <dbReference type="Pfam" id="PF01593"/>
    </source>
</evidence>
<sequence>MKSAIVVGAGIAGLVSAYRLSKAGYAVTIFEGAREPGGMVAHVDLAGVSVDSGAEAFAVRGGHARALCDELGVAVAAPLGEPRLWWSEGQFPVGRGVLGIPIALDDPALASAGEEGRRAVEAEPGLDPAIGAHAKTVGELVRARLGDHVLIRCVEPVLRGIFGVHADRIGIEAVAPGLTAEFAASGSLLAAAATLRGRAGAVVEQPVGGMYRLVEALVTAVEAGGGRIVTGTAVTGLHRSKEGISVEGRAGQLALTERLVLAVPASVAVALLSHLGAELEAPPVRHTRQVLLAARSDALAAEPVGSGVLVAGAHGELRAKALSHYSARWPWARSTGLEILRLSYPDYVFPTRAEVLHDVALLTGVQLPDSAVPALVSVSWDQLPTPVEPAHRNLLVSAAAETGVDIVGAWLDGNGVDAVTAGTRRVLAERHEA</sequence>
<dbReference type="InterPro" id="IPR050464">
    <property type="entry name" value="Zeta_carotene_desat/Oxidored"/>
</dbReference>
<dbReference type="Gene3D" id="3.90.660.20">
    <property type="entry name" value="Protoporphyrinogen oxidase, mitochondrial, domain 2"/>
    <property type="match status" value="1"/>
</dbReference>
<feature type="domain" description="Amine oxidase" evidence="1">
    <location>
        <begin position="11"/>
        <end position="269"/>
    </location>
</feature>
<dbReference type="PANTHER" id="PTHR42923">
    <property type="entry name" value="PROTOPORPHYRINOGEN OXIDASE"/>
    <property type="match status" value="1"/>
</dbReference>
<dbReference type="Proteomes" id="UP000516117">
    <property type="component" value="Chromosome"/>
</dbReference>
<dbReference type="InterPro" id="IPR036188">
    <property type="entry name" value="FAD/NAD-bd_sf"/>
</dbReference>
<evidence type="ECO:0000313" key="3">
    <source>
        <dbReference type="Proteomes" id="UP000516117"/>
    </source>
</evidence>
<reference evidence="2 3" key="1">
    <citation type="submission" date="2020-08" db="EMBL/GenBank/DDBJ databases">
        <title>Genome sequence of Tessaracoccus defluvii JCM 17540T.</title>
        <authorList>
            <person name="Hyun D.-W."/>
            <person name="Bae J.-W."/>
        </authorList>
    </citation>
    <scope>NUCLEOTIDE SEQUENCE [LARGE SCALE GENOMIC DNA]</scope>
    <source>
        <strain evidence="2 3">JCM 17540</strain>
    </source>
</reference>
<dbReference type="GO" id="GO:0016491">
    <property type="term" value="F:oxidoreductase activity"/>
    <property type="evidence" value="ECO:0007669"/>
    <property type="project" value="InterPro"/>
</dbReference>
<dbReference type="RefSeq" id="WP_187721654.1">
    <property type="nucleotide sequence ID" value="NZ_BAABBL010000015.1"/>
</dbReference>
<dbReference type="EMBL" id="CP060789">
    <property type="protein sequence ID" value="QNP56549.1"/>
    <property type="molecule type" value="Genomic_DNA"/>
</dbReference>
<proteinExistence type="predicted"/>
<dbReference type="SUPFAM" id="SSF51905">
    <property type="entry name" value="FAD/NAD(P)-binding domain"/>
    <property type="match status" value="1"/>
</dbReference>
<dbReference type="Gene3D" id="1.10.3110.10">
    <property type="entry name" value="protoporphyrinogen ix oxidase, domain 3"/>
    <property type="match status" value="1"/>
</dbReference>
<gene>
    <name evidence="2" type="ORF">H9L22_03765</name>
</gene>
<protein>
    <submittedName>
        <fullName evidence="2">FAD-dependent oxidoreductase</fullName>
    </submittedName>
</protein>
<evidence type="ECO:0000313" key="2">
    <source>
        <dbReference type="EMBL" id="QNP56549.1"/>
    </source>
</evidence>